<reference evidence="1" key="1">
    <citation type="journal article" date="2023" name="G3 (Bethesda)">
        <title>A reference genome for the long-term kleptoplast-retaining sea slug Elysia crispata morphotype clarki.</title>
        <authorList>
            <person name="Eastman K.E."/>
            <person name="Pendleton A.L."/>
            <person name="Shaikh M.A."/>
            <person name="Suttiyut T."/>
            <person name="Ogas R."/>
            <person name="Tomko P."/>
            <person name="Gavelis G."/>
            <person name="Widhalm J.R."/>
            <person name="Wisecaver J.H."/>
        </authorList>
    </citation>
    <scope>NUCLEOTIDE SEQUENCE</scope>
    <source>
        <strain evidence="1">ECLA1</strain>
    </source>
</reference>
<protein>
    <submittedName>
        <fullName evidence="1">Uncharacterized protein</fullName>
    </submittedName>
</protein>
<evidence type="ECO:0000313" key="2">
    <source>
        <dbReference type="Proteomes" id="UP001283361"/>
    </source>
</evidence>
<organism evidence="1 2">
    <name type="scientific">Elysia crispata</name>
    <name type="common">lettuce slug</name>
    <dbReference type="NCBI Taxonomy" id="231223"/>
    <lineage>
        <taxon>Eukaryota</taxon>
        <taxon>Metazoa</taxon>
        <taxon>Spiralia</taxon>
        <taxon>Lophotrochozoa</taxon>
        <taxon>Mollusca</taxon>
        <taxon>Gastropoda</taxon>
        <taxon>Heterobranchia</taxon>
        <taxon>Euthyneura</taxon>
        <taxon>Panpulmonata</taxon>
        <taxon>Sacoglossa</taxon>
        <taxon>Placobranchoidea</taxon>
        <taxon>Plakobranchidae</taxon>
        <taxon>Elysia</taxon>
    </lineage>
</organism>
<dbReference type="AlphaFoldDB" id="A0AAE1B9S4"/>
<sequence length="141" mass="15891">MEIRSNPGFHCFCLSTARAKTRYHDVLITLELTLLLDRIFVISITARGRQVKHRLYDSLVCSSSCASHLVPLFTGCRERQHGSSRPLLRQRWQSPRLIGSPWPGLAREVTLFQQADGGPSMLEHRADTAALVCSRDKSECV</sequence>
<comment type="caution">
    <text evidence="1">The sequence shown here is derived from an EMBL/GenBank/DDBJ whole genome shotgun (WGS) entry which is preliminary data.</text>
</comment>
<evidence type="ECO:0000313" key="1">
    <source>
        <dbReference type="EMBL" id="KAK3801252.1"/>
    </source>
</evidence>
<keyword evidence="2" id="KW-1185">Reference proteome</keyword>
<gene>
    <name evidence="1" type="ORF">RRG08_067055</name>
</gene>
<accession>A0AAE1B9S4</accession>
<dbReference type="EMBL" id="JAWDGP010000342">
    <property type="protein sequence ID" value="KAK3801252.1"/>
    <property type="molecule type" value="Genomic_DNA"/>
</dbReference>
<name>A0AAE1B9S4_9GAST</name>
<dbReference type="Proteomes" id="UP001283361">
    <property type="component" value="Unassembled WGS sequence"/>
</dbReference>
<proteinExistence type="predicted"/>